<dbReference type="EMBL" id="JABDTM020003425">
    <property type="protein sequence ID" value="KAH0822245.1"/>
    <property type="molecule type" value="Genomic_DNA"/>
</dbReference>
<proteinExistence type="predicted"/>
<reference evidence="2" key="1">
    <citation type="journal article" date="2020" name="J Insects Food Feed">
        <title>The yellow mealworm (Tenebrio molitor) genome: a resource for the emerging insects as food and feed industry.</title>
        <authorList>
            <person name="Eriksson T."/>
            <person name="Andere A."/>
            <person name="Kelstrup H."/>
            <person name="Emery V."/>
            <person name="Picard C."/>
        </authorList>
    </citation>
    <scope>NUCLEOTIDE SEQUENCE</scope>
    <source>
        <strain evidence="2">Stoneville</strain>
        <tissue evidence="2">Whole head</tissue>
    </source>
</reference>
<organism evidence="2 3">
    <name type="scientific">Tenebrio molitor</name>
    <name type="common">Yellow mealworm beetle</name>
    <dbReference type="NCBI Taxonomy" id="7067"/>
    <lineage>
        <taxon>Eukaryota</taxon>
        <taxon>Metazoa</taxon>
        <taxon>Ecdysozoa</taxon>
        <taxon>Arthropoda</taxon>
        <taxon>Hexapoda</taxon>
        <taxon>Insecta</taxon>
        <taxon>Pterygota</taxon>
        <taxon>Neoptera</taxon>
        <taxon>Endopterygota</taxon>
        <taxon>Coleoptera</taxon>
        <taxon>Polyphaga</taxon>
        <taxon>Cucujiformia</taxon>
        <taxon>Tenebrionidae</taxon>
        <taxon>Tenebrio</taxon>
    </lineage>
</organism>
<protein>
    <submittedName>
        <fullName evidence="2">Uncharacterized protein</fullName>
    </submittedName>
</protein>
<evidence type="ECO:0000313" key="3">
    <source>
        <dbReference type="Proteomes" id="UP000719412"/>
    </source>
</evidence>
<reference evidence="2" key="2">
    <citation type="submission" date="2021-08" db="EMBL/GenBank/DDBJ databases">
        <authorList>
            <person name="Eriksson T."/>
        </authorList>
    </citation>
    <scope>NUCLEOTIDE SEQUENCE</scope>
    <source>
        <strain evidence="2">Stoneville</strain>
        <tissue evidence="2">Whole head</tissue>
    </source>
</reference>
<dbReference type="AlphaFoldDB" id="A0A8J6LHF8"/>
<sequence>MRFINILSADNPQSSPKSSMRFCRTGGTEVSSLILSGKFKNNAKLNSE</sequence>
<feature type="region of interest" description="Disordered" evidence="1">
    <location>
        <begin position="1"/>
        <end position="21"/>
    </location>
</feature>
<comment type="caution">
    <text evidence="2">The sequence shown here is derived from an EMBL/GenBank/DDBJ whole genome shotgun (WGS) entry which is preliminary data.</text>
</comment>
<feature type="compositionally biased region" description="Polar residues" evidence="1">
    <location>
        <begin position="8"/>
        <end position="18"/>
    </location>
</feature>
<keyword evidence="3" id="KW-1185">Reference proteome</keyword>
<gene>
    <name evidence="2" type="ORF">GEV33_000546</name>
</gene>
<dbReference type="Proteomes" id="UP000719412">
    <property type="component" value="Unassembled WGS sequence"/>
</dbReference>
<evidence type="ECO:0000256" key="1">
    <source>
        <dbReference type="SAM" id="MobiDB-lite"/>
    </source>
</evidence>
<name>A0A8J6LHF8_TENMO</name>
<accession>A0A8J6LHF8</accession>
<evidence type="ECO:0000313" key="2">
    <source>
        <dbReference type="EMBL" id="KAH0822245.1"/>
    </source>
</evidence>